<name>A0A2U2PMI1_9SPHI</name>
<dbReference type="InterPro" id="IPR010982">
    <property type="entry name" value="Lambda_DNA-bd_dom_sf"/>
</dbReference>
<dbReference type="Pfam" id="PF13443">
    <property type="entry name" value="HTH_26"/>
    <property type="match status" value="1"/>
</dbReference>
<accession>A0A2U2PMI1</accession>
<dbReference type="InterPro" id="IPR001387">
    <property type="entry name" value="Cro/C1-type_HTH"/>
</dbReference>
<dbReference type="GO" id="GO:0001046">
    <property type="term" value="F:core promoter sequence-specific DNA binding"/>
    <property type="evidence" value="ECO:0007669"/>
    <property type="project" value="TreeGrafter"/>
</dbReference>
<dbReference type="CDD" id="cd00093">
    <property type="entry name" value="HTH_XRE"/>
    <property type="match status" value="1"/>
</dbReference>
<dbReference type="GO" id="GO:0006355">
    <property type="term" value="P:regulation of DNA-templated transcription"/>
    <property type="evidence" value="ECO:0007669"/>
    <property type="project" value="InterPro"/>
</dbReference>
<evidence type="ECO:0000259" key="1">
    <source>
        <dbReference type="PROSITE" id="PS50943"/>
    </source>
</evidence>
<reference evidence="2 3" key="1">
    <citation type="submission" date="2018-04" db="EMBL/GenBank/DDBJ databases">
        <title>Pedobacter chongqingensis sp. nov., isolated from a rottenly hemp rope.</title>
        <authorList>
            <person name="Cai Y."/>
        </authorList>
    </citation>
    <scope>NUCLEOTIDE SEQUENCE [LARGE SCALE GENOMIC DNA]</scope>
    <source>
        <strain evidence="2 3">FJ4-8</strain>
    </source>
</reference>
<sequence>MEATTLKYTVIKDKSQYDHYCMQLEELLEGEQNEAVQDEIDLLTLLIEKFDEAHNTFTESDPIALLRSFMADRGLKSQHLVEILGVSKGYVSDILNYKKGLSKEVIRKLADYFKVRQEAFNRYYHLTPSAGNYTGNADLVNTSPQIQVAKQ</sequence>
<dbReference type="PANTHER" id="PTHR40455">
    <property type="entry name" value="ANTITOXIN HIGA"/>
    <property type="match status" value="1"/>
</dbReference>
<dbReference type="PANTHER" id="PTHR40455:SF1">
    <property type="entry name" value="ANTITOXIN HIGA"/>
    <property type="match status" value="1"/>
</dbReference>
<dbReference type="InterPro" id="IPR039060">
    <property type="entry name" value="Antitox_HigA"/>
</dbReference>
<dbReference type="AlphaFoldDB" id="A0A2U2PMI1"/>
<organism evidence="2 3">
    <name type="scientific">Pararcticibacter amylolyticus</name>
    <dbReference type="NCBI Taxonomy" id="2173175"/>
    <lineage>
        <taxon>Bacteria</taxon>
        <taxon>Pseudomonadati</taxon>
        <taxon>Bacteroidota</taxon>
        <taxon>Sphingobacteriia</taxon>
        <taxon>Sphingobacteriales</taxon>
        <taxon>Sphingobacteriaceae</taxon>
        <taxon>Pararcticibacter</taxon>
    </lineage>
</organism>
<dbReference type="EMBL" id="QEAS01000001">
    <property type="protein sequence ID" value="PWG82600.1"/>
    <property type="molecule type" value="Genomic_DNA"/>
</dbReference>
<comment type="caution">
    <text evidence="2">The sequence shown here is derived from an EMBL/GenBank/DDBJ whole genome shotgun (WGS) entry which is preliminary data.</text>
</comment>
<gene>
    <name evidence="2" type="ORF">DDR33_01695</name>
</gene>
<dbReference type="SUPFAM" id="SSF47413">
    <property type="entry name" value="lambda repressor-like DNA-binding domains"/>
    <property type="match status" value="1"/>
</dbReference>
<proteinExistence type="predicted"/>
<dbReference type="PROSITE" id="PS50943">
    <property type="entry name" value="HTH_CROC1"/>
    <property type="match status" value="1"/>
</dbReference>
<feature type="domain" description="HTH cro/C1-type" evidence="1">
    <location>
        <begin position="66"/>
        <end position="120"/>
    </location>
</feature>
<dbReference type="RefSeq" id="WP_109414019.1">
    <property type="nucleotide sequence ID" value="NZ_QEAS01000001.1"/>
</dbReference>
<evidence type="ECO:0000313" key="3">
    <source>
        <dbReference type="Proteomes" id="UP000245647"/>
    </source>
</evidence>
<evidence type="ECO:0000313" key="2">
    <source>
        <dbReference type="EMBL" id="PWG82600.1"/>
    </source>
</evidence>
<dbReference type="OrthoDB" id="672730at2"/>
<keyword evidence="3" id="KW-1185">Reference proteome</keyword>
<dbReference type="SMART" id="SM00530">
    <property type="entry name" value="HTH_XRE"/>
    <property type="match status" value="1"/>
</dbReference>
<protein>
    <submittedName>
        <fullName evidence="2">Transcriptional regulator</fullName>
    </submittedName>
</protein>
<dbReference type="Proteomes" id="UP000245647">
    <property type="component" value="Unassembled WGS sequence"/>
</dbReference>
<dbReference type="Gene3D" id="1.10.260.40">
    <property type="entry name" value="lambda repressor-like DNA-binding domains"/>
    <property type="match status" value="1"/>
</dbReference>